<dbReference type="PANTHER" id="PTHR15346">
    <property type="entry name" value="DYNACTIN SUBUNIT"/>
    <property type="match status" value="1"/>
</dbReference>
<dbReference type="Proteomes" id="UP000193560">
    <property type="component" value="Unassembled WGS sequence"/>
</dbReference>
<feature type="region of interest" description="Disordered" evidence="4">
    <location>
        <begin position="328"/>
        <end position="378"/>
    </location>
</feature>
<accession>A0A1X2IXE2</accession>
<comment type="caution">
    <text evidence="5">The sequence shown here is derived from an EMBL/GenBank/DDBJ whole genome shotgun (WGS) entry which is preliminary data.</text>
</comment>
<evidence type="ECO:0000256" key="2">
    <source>
        <dbReference type="ARBA" id="ARBA00022490"/>
    </source>
</evidence>
<dbReference type="GO" id="GO:0005737">
    <property type="term" value="C:cytoplasm"/>
    <property type="evidence" value="ECO:0007669"/>
    <property type="project" value="UniProtKB-SubCell"/>
</dbReference>
<feature type="compositionally biased region" description="Acidic residues" evidence="4">
    <location>
        <begin position="9"/>
        <end position="24"/>
    </location>
</feature>
<keyword evidence="6" id="KW-1185">Reference proteome</keyword>
<dbReference type="EMBL" id="MCGE01000002">
    <property type="protein sequence ID" value="ORZ23985.1"/>
    <property type="molecule type" value="Genomic_DNA"/>
</dbReference>
<evidence type="ECO:0000256" key="3">
    <source>
        <dbReference type="SAM" id="Coils"/>
    </source>
</evidence>
<proteinExistence type="predicted"/>
<feature type="coiled-coil region" evidence="3">
    <location>
        <begin position="116"/>
        <end position="143"/>
    </location>
</feature>
<dbReference type="GO" id="GO:0007017">
    <property type="term" value="P:microtubule-based process"/>
    <property type="evidence" value="ECO:0007669"/>
    <property type="project" value="InterPro"/>
</dbReference>
<gene>
    <name evidence="5" type="ORF">BCR42DRAFT_83278</name>
</gene>
<feature type="region of interest" description="Disordered" evidence="4">
    <location>
        <begin position="206"/>
        <end position="230"/>
    </location>
</feature>
<dbReference type="AlphaFoldDB" id="A0A1X2IXE2"/>
<reference evidence="5 6" key="1">
    <citation type="submission" date="2016-07" db="EMBL/GenBank/DDBJ databases">
        <title>Pervasive Adenine N6-methylation of Active Genes in Fungi.</title>
        <authorList>
            <consortium name="DOE Joint Genome Institute"/>
            <person name="Mondo S.J."/>
            <person name="Dannebaum R.O."/>
            <person name="Kuo R.C."/>
            <person name="Labutti K."/>
            <person name="Haridas S."/>
            <person name="Kuo A."/>
            <person name="Salamov A."/>
            <person name="Ahrendt S.R."/>
            <person name="Lipzen A."/>
            <person name="Sullivan W."/>
            <person name="Andreopoulos W.B."/>
            <person name="Clum A."/>
            <person name="Lindquist E."/>
            <person name="Daum C."/>
            <person name="Ramamoorthy G.K."/>
            <person name="Gryganskyi A."/>
            <person name="Culley D."/>
            <person name="Magnuson J.K."/>
            <person name="James T.Y."/>
            <person name="O'Malley M.A."/>
            <person name="Stajich J.E."/>
            <person name="Spatafora J.W."/>
            <person name="Visel A."/>
            <person name="Grigoriev I.V."/>
        </authorList>
    </citation>
    <scope>NUCLEOTIDE SEQUENCE [LARGE SCALE GENOMIC DNA]</scope>
    <source>
        <strain evidence="5 6">NRRL 1336</strain>
    </source>
</reference>
<feature type="compositionally biased region" description="Low complexity" evidence="4">
    <location>
        <begin position="351"/>
        <end position="364"/>
    </location>
</feature>
<evidence type="ECO:0000313" key="6">
    <source>
        <dbReference type="Proteomes" id="UP000193560"/>
    </source>
</evidence>
<dbReference type="STRING" id="90262.A0A1X2IXE2"/>
<keyword evidence="3" id="KW-0175">Coiled coil</keyword>
<dbReference type="GO" id="GO:0005869">
    <property type="term" value="C:dynactin complex"/>
    <property type="evidence" value="ECO:0007669"/>
    <property type="project" value="InterPro"/>
</dbReference>
<comment type="subcellular location">
    <subcellularLocation>
        <location evidence="1">Cytoplasm</location>
    </subcellularLocation>
</comment>
<sequence length="492" mass="54732">MSKYATLPDIDDQPDVYETSDDIEQAQHYTNDNDDDLSNDNGDSEHLDRARISHQEASDRFRNSVVDSNNTDFSDQLTRRKKAMYRTYVRRRPLETNEYEILPKEMELEETQLQKFRRLTFEVQELSQALDNEKDDEEKSKDDKAISHAELVSQITYLQNDLGRLHHRIMDSDSSPLDHGQSGTATTYGKRVDEAKSLIKQLEAYKAMASSPSPNPDDPATATTTNETKDTNGDVVTYELYYTPETIKAQQQGRVVDIDDRIAKIEKLVGTSSGQGFDSIPPNFTTTSLIHSLSKLEQQITLLAQPRHLDTVARRIKVLNSELDRLHELKSGGNTGPTGRKDLGYGGLSGLPGSTTTTSASVAAGGLGDNNKDDQHGLSNDAEEKVTHLFATMEKVDPLLNLTPALLTRLKALQGLHTEAATFGRSVKVISEEQTRMTEEIKSLDTTCELLTKSLKDNEDLINKNVGVIDSRMTDLVQRMEALASTSIPPSS</sequence>
<organism evidence="5 6">
    <name type="scientific">Absidia repens</name>
    <dbReference type="NCBI Taxonomy" id="90262"/>
    <lineage>
        <taxon>Eukaryota</taxon>
        <taxon>Fungi</taxon>
        <taxon>Fungi incertae sedis</taxon>
        <taxon>Mucoromycota</taxon>
        <taxon>Mucoromycotina</taxon>
        <taxon>Mucoromycetes</taxon>
        <taxon>Mucorales</taxon>
        <taxon>Cunninghamellaceae</taxon>
        <taxon>Absidia</taxon>
    </lineage>
</organism>
<evidence type="ECO:0000256" key="4">
    <source>
        <dbReference type="SAM" id="MobiDB-lite"/>
    </source>
</evidence>
<dbReference type="Pfam" id="PF04912">
    <property type="entry name" value="Dynamitin"/>
    <property type="match status" value="1"/>
</dbReference>
<name>A0A1X2IXE2_9FUNG</name>
<keyword evidence="2" id="KW-0963">Cytoplasm</keyword>
<protein>
    <submittedName>
        <fullName evidence="5">Dynamitin-domain-containing protein</fullName>
    </submittedName>
</protein>
<evidence type="ECO:0000313" key="5">
    <source>
        <dbReference type="EMBL" id="ORZ23985.1"/>
    </source>
</evidence>
<feature type="region of interest" description="Disordered" evidence="4">
    <location>
        <begin position="1"/>
        <end position="47"/>
    </location>
</feature>
<feature type="region of interest" description="Disordered" evidence="4">
    <location>
        <begin position="172"/>
        <end position="192"/>
    </location>
</feature>
<dbReference type="InterPro" id="IPR028133">
    <property type="entry name" value="Dynamitin"/>
</dbReference>
<evidence type="ECO:0000256" key="1">
    <source>
        <dbReference type="ARBA" id="ARBA00004496"/>
    </source>
</evidence>
<dbReference type="OrthoDB" id="4977at2759"/>